<sequence>MRRSLRGAMSMAMATTLIVSTSLPPLTWPPRVAPFLTKFWMAAYARTRRPSPEASPCPAVPTGLPEPEHRRRELVHGPSYGWIHHDNGITQVELSLYRITTGRPCLGRQPEVTWVVDWRANLTDEAFAPITGDGRPVTEDAVRSGTWDVLACTLLRNEFAFHAQRYGRTGAA</sequence>
<organism evidence="2 3">
    <name type="scientific">Nonomuraea jiangxiensis</name>
    <dbReference type="NCBI Taxonomy" id="633440"/>
    <lineage>
        <taxon>Bacteria</taxon>
        <taxon>Bacillati</taxon>
        <taxon>Actinomycetota</taxon>
        <taxon>Actinomycetes</taxon>
        <taxon>Streptosporangiales</taxon>
        <taxon>Streptosporangiaceae</taxon>
        <taxon>Nonomuraea</taxon>
    </lineage>
</organism>
<dbReference type="AlphaFoldDB" id="A0A1G8KJV2"/>
<proteinExistence type="predicted"/>
<gene>
    <name evidence="2" type="ORF">SAMN05421869_105428</name>
</gene>
<evidence type="ECO:0000313" key="3">
    <source>
        <dbReference type="Proteomes" id="UP000199202"/>
    </source>
</evidence>
<keyword evidence="3" id="KW-1185">Reference proteome</keyword>
<dbReference type="Proteomes" id="UP000199202">
    <property type="component" value="Unassembled WGS sequence"/>
</dbReference>
<keyword evidence="1" id="KW-0732">Signal</keyword>
<reference evidence="2 3" key="1">
    <citation type="submission" date="2016-10" db="EMBL/GenBank/DDBJ databases">
        <authorList>
            <person name="de Groot N.N."/>
        </authorList>
    </citation>
    <scope>NUCLEOTIDE SEQUENCE [LARGE SCALE GENOMIC DNA]</scope>
    <source>
        <strain evidence="2 3">CGMCC 4.6533</strain>
    </source>
</reference>
<name>A0A1G8KJV2_9ACTN</name>
<evidence type="ECO:0000313" key="2">
    <source>
        <dbReference type="EMBL" id="SDI43733.1"/>
    </source>
</evidence>
<feature type="chain" id="PRO_5039628097" description="Secreted protein" evidence="1">
    <location>
        <begin position="20"/>
        <end position="172"/>
    </location>
</feature>
<dbReference type="RefSeq" id="WP_143043697.1">
    <property type="nucleotide sequence ID" value="NZ_FNDJ01000005.1"/>
</dbReference>
<evidence type="ECO:0008006" key="4">
    <source>
        <dbReference type="Google" id="ProtNLM"/>
    </source>
</evidence>
<feature type="signal peptide" evidence="1">
    <location>
        <begin position="1"/>
        <end position="19"/>
    </location>
</feature>
<accession>A0A1G8KJV2</accession>
<protein>
    <recommendedName>
        <fullName evidence="4">Secreted protein</fullName>
    </recommendedName>
</protein>
<dbReference type="EMBL" id="FNDJ01000005">
    <property type="protein sequence ID" value="SDI43733.1"/>
    <property type="molecule type" value="Genomic_DNA"/>
</dbReference>
<evidence type="ECO:0000256" key="1">
    <source>
        <dbReference type="SAM" id="SignalP"/>
    </source>
</evidence>